<name>A0ABD3G6T2_9STRA</name>
<dbReference type="AlphaFoldDB" id="A0ABD3G6T2"/>
<dbReference type="Proteomes" id="UP001632037">
    <property type="component" value="Unassembled WGS sequence"/>
</dbReference>
<protein>
    <submittedName>
        <fullName evidence="1">Uncharacterized protein</fullName>
    </submittedName>
</protein>
<keyword evidence="2" id="KW-1185">Reference proteome</keyword>
<gene>
    <name evidence="1" type="ORF">V7S43_000808</name>
</gene>
<organism evidence="1 2">
    <name type="scientific">Phytophthora oleae</name>
    <dbReference type="NCBI Taxonomy" id="2107226"/>
    <lineage>
        <taxon>Eukaryota</taxon>
        <taxon>Sar</taxon>
        <taxon>Stramenopiles</taxon>
        <taxon>Oomycota</taxon>
        <taxon>Peronosporomycetes</taxon>
        <taxon>Peronosporales</taxon>
        <taxon>Peronosporaceae</taxon>
        <taxon>Phytophthora</taxon>
    </lineage>
</organism>
<comment type="caution">
    <text evidence="1">The sequence shown here is derived from an EMBL/GenBank/DDBJ whole genome shotgun (WGS) entry which is preliminary data.</text>
</comment>
<accession>A0ABD3G6T2</accession>
<evidence type="ECO:0000313" key="2">
    <source>
        <dbReference type="Proteomes" id="UP001632037"/>
    </source>
</evidence>
<dbReference type="EMBL" id="JBIMZQ010000001">
    <property type="protein sequence ID" value="KAL3674882.1"/>
    <property type="molecule type" value="Genomic_DNA"/>
</dbReference>
<reference evidence="1 2" key="1">
    <citation type="submission" date="2024-09" db="EMBL/GenBank/DDBJ databases">
        <title>Genome sequencing and assembly of Phytophthora oleae, isolate VK10A, causative agent of rot of olive drupes.</title>
        <authorList>
            <person name="Conti Taguali S."/>
            <person name="Riolo M."/>
            <person name="La Spada F."/>
            <person name="Cacciola S.O."/>
            <person name="Dionisio G."/>
        </authorList>
    </citation>
    <scope>NUCLEOTIDE SEQUENCE [LARGE SCALE GENOMIC DNA]</scope>
    <source>
        <strain evidence="1 2">VK10A</strain>
    </source>
</reference>
<proteinExistence type="predicted"/>
<dbReference type="Gene3D" id="3.30.420.10">
    <property type="entry name" value="Ribonuclease H-like superfamily/Ribonuclease H"/>
    <property type="match status" value="1"/>
</dbReference>
<sequence length="76" mass="8825">MVWAGMNTYGKTDIAFLEGRQDSKCYTDTLDGYLAPFLQNLRETMVFPTQFFSWITHLSMSHALLESTLKLWVSRN</sequence>
<dbReference type="InterPro" id="IPR036397">
    <property type="entry name" value="RNaseH_sf"/>
</dbReference>
<evidence type="ECO:0000313" key="1">
    <source>
        <dbReference type="EMBL" id="KAL3674882.1"/>
    </source>
</evidence>